<accession>A0A3P8E838</accession>
<evidence type="ECO:0000313" key="3">
    <source>
        <dbReference type="WBParaSite" id="HPBE_0002369201-mRNA-1"/>
    </source>
</evidence>
<reference evidence="3" key="2">
    <citation type="submission" date="2019-09" db="UniProtKB">
        <authorList>
            <consortium name="WormBaseParasite"/>
        </authorList>
    </citation>
    <scope>IDENTIFICATION</scope>
</reference>
<sequence length="116" mass="12634">MLNQVVVKLSNADLLNAIKEYQAHVNSTFNHMAARLRSLEGAISELLERSKPKPAGIFCPVEDNRGANGTHKATHDIGNDCGVQCTALEAYTYVRIEAMDKVADSKEDDHKGVAPV</sequence>
<evidence type="ECO:0000313" key="2">
    <source>
        <dbReference type="Proteomes" id="UP000050761"/>
    </source>
</evidence>
<reference evidence="1 2" key="1">
    <citation type="submission" date="2018-11" db="EMBL/GenBank/DDBJ databases">
        <authorList>
            <consortium name="Pathogen Informatics"/>
        </authorList>
    </citation>
    <scope>NUCLEOTIDE SEQUENCE [LARGE SCALE GENOMIC DNA]</scope>
</reference>
<proteinExistence type="predicted"/>
<name>A0A183GLX2_HELPZ</name>
<dbReference type="Proteomes" id="UP000050761">
    <property type="component" value="Unassembled WGS sequence"/>
</dbReference>
<protein>
    <submittedName>
        <fullName evidence="3">Zinc finger, CCHC-type</fullName>
    </submittedName>
</protein>
<accession>A0A183GLX2</accession>
<dbReference type="WBParaSite" id="HPBE_0002369201-mRNA-1">
    <property type="protein sequence ID" value="HPBE_0002369201-mRNA-1"/>
    <property type="gene ID" value="HPBE_0002369201"/>
</dbReference>
<evidence type="ECO:0000313" key="1">
    <source>
        <dbReference type="EMBL" id="VDP40335.1"/>
    </source>
</evidence>
<keyword evidence="2" id="KW-1185">Reference proteome</keyword>
<dbReference type="EMBL" id="UZAH01035355">
    <property type="protein sequence ID" value="VDP40335.1"/>
    <property type="molecule type" value="Genomic_DNA"/>
</dbReference>
<dbReference type="AlphaFoldDB" id="A0A183GLX2"/>
<gene>
    <name evidence="1" type="ORF">HPBE_LOCUS23691</name>
</gene>
<organism evidence="2 3">
    <name type="scientific">Heligmosomoides polygyrus</name>
    <name type="common">Parasitic roundworm</name>
    <dbReference type="NCBI Taxonomy" id="6339"/>
    <lineage>
        <taxon>Eukaryota</taxon>
        <taxon>Metazoa</taxon>
        <taxon>Ecdysozoa</taxon>
        <taxon>Nematoda</taxon>
        <taxon>Chromadorea</taxon>
        <taxon>Rhabditida</taxon>
        <taxon>Rhabditina</taxon>
        <taxon>Rhabditomorpha</taxon>
        <taxon>Strongyloidea</taxon>
        <taxon>Heligmosomidae</taxon>
        <taxon>Heligmosomoides</taxon>
    </lineage>
</organism>